<dbReference type="InterPro" id="IPR000594">
    <property type="entry name" value="ThiF_NAD_FAD-bd"/>
</dbReference>
<keyword evidence="7 11" id="KW-0833">Ubl conjugation pathway</keyword>
<dbReference type="Pfam" id="PF10585">
    <property type="entry name" value="UBA_E1_SCCH"/>
    <property type="match status" value="1"/>
</dbReference>
<dbReference type="Gene3D" id="3.40.50.720">
    <property type="entry name" value="NAD(P)-binding Rossmann-like Domain"/>
    <property type="match status" value="1"/>
</dbReference>
<dbReference type="SUPFAM" id="SSF69572">
    <property type="entry name" value="Activating enzymes of the ubiquitin-like proteins"/>
    <property type="match status" value="2"/>
</dbReference>
<comment type="pathway">
    <text evidence="2">Protein modification; protein ubiquitination.</text>
</comment>
<dbReference type="InterPro" id="IPR045886">
    <property type="entry name" value="ThiF/MoeB/HesA"/>
</dbReference>
<dbReference type="InterPro" id="IPR042063">
    <property type="entry name" value="Ubi_acti_E1_SCCH"/>
</dbReference>
<evidence type="ECO:0000256" key="9">
    <source>
        <dbReference type="ARBA" id="ARBA00030371"/>
    </source>
</evidence>
<dbReference type="FunFam" id="1.10.10.2660:FF:000001">
    <property type="entry name" value="Ubiquitin-activating enzyme E1 1"/>
    <property type="match status" value="1"/>
</dbReference>
<dbReference type="InterPro" id="IPR000011">
    <property type="entry name" value="UBQ/SUMO-activ_enz_E1-like"/>
</dbReference>
<accession>A0A7L0Y027</accession>
<comment type="similarity">
    <text evidence="3 11">Belongs to the ubiquitin-activating E1 family.</text>
</comment>
<protein>
    <recommendedName>
        <fullName evidence="4">E1 ubiquitin-activating enzyme</fullName>
        <ecNumber evidence="4">6.2.1.45</ecNumber>
    </recommendedName>
    <alternativeName>
        <fullName evidence="9">Ubiquitin-activating enzyme E1</fullName>
    </alternativeName>
</protein>
<comment type="caution">
    <text evidence="16">The sequence shown here is derived from an EMBL/GenBank/DDBJ whole genome shotgun (WGS) entry which is preliminary data.</text>
</comment>
<keyword evidence="5 11" id="KW-0436">Ligase</keyword>
<dbReference type="GO" id="GO:0005737">
    <property type="term" value="C:cytoplasm"/>
    <property type="evidence" value="ECO:0007669"/>
    <property type="project" value="TreeGrafter"/>
</dbReference>
<dbReference type="PRINTS" id="PR01849">
    <property type="entry name" value="UBIQUITINACT"/>
</dbReference>
<organism evidence="16 17">
    <name type="scientific">Tyrannus savana</name>
    <name type="common">Fork-tailed flycatcher</name>
    <name type="synonym">Muscivora tyrannus</name>
    <dbReference type="NCBI Taxonomy" id="137541"/>
    <lineage>
        <taxon>Eukaryota</taxon>
        <taxon>Metazoa</taxon>
        <taxon>Chordata</taxon>
        <taxon>Craniata</taxon>
        <taxon>Vertebrata</taxon>
        <taxon>Euteleostomi</taxon>
        <taxon>Archelosauria</taxon>
        <taxon>Archosauria</taxon>
        <taxon>Dinosauria</taxon>
        <taxon>Saurischia</taxon>
        <taxon>Theropoda</taxon>
        <taxon>Coelurosauria</taxon>
        <taxon>Aves</taxon>
        <taxon>Neognathae</taxon>
        <taxon>Neoaves</taxon>
        <taxon>Telluraves</taxon>
        <taxon>Australaves</taxon>
        <taxon>Passeriformes</taxon>
        <taxon>Tyrannidae</taxon>
        <taxon>Tyrannus</taxon>
    </lineage>
</organism>
<dbReference type="Pfam" id="PF16190">
    <property type="entry name" value="E1_FCCH"/>
    <property type="match status" value="1"/>
</dbReference>
<keyword evidence="6 11" id="KW-0547">Nucleotide-binding</keyword>
<dbReference type="PANTHER" id="PTHR10953">
    <property type="entry name" value="UBIQUITIN-ACTIVATING ENZYME E1"/>
    <property type="match status" value="1"/>
</dbReference>
<dbReference type="Pfam" id="PF00899">
    <property type="entry name" value="ThiF"/>
    <property type="match status" value="1"/>
</dbReference>
<feature type="domain" description="THIF-type NAD/FAD binding fold" evidence="12">
    <location>
        <begin position="286"/>
        <end position="766"/>
    </location>
</feature>
<dbReference type="Gene3D" id="1.10.10.2660">
    <property type="entry name" value="Ubiquitin-activating enzyme E1, SCCH domain"/>
    <property type="match status" value="1"/>
</dbReference>
<evidence type="ECO:0000256" key="1">
    <source>
        <dbReference type="ARBA" id="ARBA00000488"/>
    </source>
</evidence>
<comment type="catalytic activity">
    <reaction evidence="1">
        <text>ATP + ubiquitin + [E1 ubiquitin-activating enzyme]-L-cysteine = AMP + diphosphate + S-ubiquitinyl-[E1 ubiquitin-activating enzyme]-L-cysteine.</text>
        <dbReference type="EC" id="6.2.1.45"/>
    </reaction>
</comment>
<dbReference type="Gene3D" id="2.40.30.180">
    <property type="entry name" value="Ubiquitin-activating enzyme E1, FCCH domain"/>
    <property type="match status" value="1"/>
</dbReference>
<evidence type="ECO:0000256" key="4">
    <source>
        <dbReference type="ARBA" id="ARBA00012990"/>
    </source>
</evidence>
<dbReference type="AlphaFoldDB" id="A0A7L0Y027"/>
<evidence type="ECO:0000259" key="15">
    <source>
        <dbReference type="Pfam" id="PF16191"/>
    </source>
</evidence>
<evidence type="ECO:0000259" key="12">
    <source>
        <dbReference type="Pfam" id="PF00899"/>
    </source>
</evidence>
<dbReference type="FunFam" id="2.40.30.180:FF:000001">
    <property type="entry name" value="ubiquitin-like modifier-activating enzyme 1"/>
    <property type="match status" value="1"/>
</dbReference>
<evidence type="ECO:0000256" key="5">
    <source>
        <dbReference type="ARBA" id="ARBA00022598"/>
    </source>
</evidence>
<dbReference type="InterPro" id="IPR019572">
    <property type="entry name" value="UBA_E1_SCCH"/>
</dbReference>
<dbReference type="GO" id="GO:0004839">
    <property type="term" value="F:ubiquitin activating enzyme activity"/>
    <property type="evidence" value="ECO:0007669"/>
    <property type="project" value="UniProtKB-EC"/>
</dbReference>
<evidence type="ECO:0000256" key="2">
    <source>
        <dbReference type="ARBA" id="ARBA00004906"/>
    </source>
</evidence>
<dbReference type="EC" id="6.2.1.45" evidence="4"/>
<dbReference type="FunFam" id="3.40.50.720:FF:000015">
    <property type="entry name" value="Ubiquitin-activating enzyme E1 1"/>
    <property type="match status" value="1"/>
</dbReference>
<dbReference type="GO" id="GO:0005524">
    <property type="term" value="F:ATP binding"/>
    <property type="evidence" value="ECO:0007669"/>
    <property type="project" value="UniProtKB-KW"/>
</dbReference>
<name>A0A7L0Y027_TYRSA</name>
<feature type="domain" description="Ubiquitin-activating enzyme E1 four-helix bundle" evidence="15">
    <location>
        <begin position="137"/>
        <end position="205"/>
    </location>
</feature>
<keyword evidence="17" id="KW-1185">Reference proteome</keyword>
<sequence length="777" mass="86159">VVVLTNSPLEEQLWVGDFCHSHGIKLVVADTRGLFGQLFCDFGDDMVVTDPNGEQPLSAMVSMVTKGCPGEVTCLDEARHGFETGDFVTFTEVEGMEELNRCGPVEIRVLGPYTFSIGDTSGFGDYVRGGIVTQVKMPKHIHFKRFRDALAEPEMMVTDFGKVERPSMMHWGWQGLHRFMRQHGRPPRPRHQGDAAEVVALAREVAAGAELDEELVRELAFQATGDLAPVNAFIGGLAAQEVMKAVSGKFTPITQWLYFDALECLPEENRDSLLTEEQCRPRNSRYDGQIAVFGAELQAKLGAQKYFVVGAGAIGCELLKNFAMVGLGCGPEGSITVTDMDTIEKSNLNRQFLFRPWDVTKLKSERAAAAAREMNPALRVSSRTDRVGPDTERVYDDDFFEGLDGVANALDNVDARLYMDRRCVYYRKPLLESGTLGTKGNVQVVIPFLSESYSSSQDPPEKAIPICTLKNFPNAIEHTLQWARDEFEGLFKQPAENVNQYLMDPKFLERTLRLAGTQPLEVLEAVQRSLVTDRPRAWPDCVAWACRHWHRQYNNNIRQLLHNFPPEQRTNSGTLFWSGPKRCPHPLIFDPDNPLHLDYVMAAANLFAQSYGIAGSRDRAAVAELLRHVHVPPFTPRAGVRIHVSDQELQSANTALGEGLGAGSPPPLGAPQPRVLTPCPPGYRQDDDTNFHMDFIVAASNLRAENYDIPPADRHKSKLIAGKIIPAIATTTAAVVGLACLELYKLVQGHRRLSSYKNAFLNLALPFVGFSEPLACP</sequence>
<dbReference type="NCBIfam" id="TIGR01408">
    <property type="entry name" value="Ube1"/>
    <property type="match status" value="1"/>
</dbReference>
<evidence type="ECO:0000256" key="6">
    <source>
        <dbReference type="ARBA" id="ARBA00022741"/>
    </source>
</evidence>
<dbReference type="InterPro" id="IPR018075">
    <property type="entry name" value="UBQ-activ_enz_E1"/>
</dbReference>
<dbReference type="Gene3D" id="3.40.50.12550">
    <property type="entry name" value="Ubiquitin-activating enzyme E1, inactive adenylation domain, subdomain 2"/>
    <property type="match status" value="1"/>
</dbReference>
<dbReference type="InterPro" id="IPR035985">
    <property type="entry name" value="Ubiquitin-activating_enz"/>
</dbReference>
<feature type="domain" description="Ubiquitin-activating enzyme SCCH" evidence="13">
    <location>
        <begin position="473"/>
        <end position="718"/>
    </location>
</feature>
<evidence type="ECO:0000259" key="14">
    <source>
        <dbReference type="Pfam" id="PF16190"/>
    </source>
</evidence>
<feature type="non-terminal residue" evidence="16">
    <location>
        <position position="777"/>
    </location>
</feature>
<dbReference type="UniPathway" id="UPA00143"/>
<dbReference type="PROSITE" id="PS00865">
    <property type="entry name" value="UBIQUITIN_ACTIVAT_2"/>
    <property type="match status" value="1"/>
</dbReference>
<dbReference type="GO" id="GO:0005634">
    <property type="term" value="C:nucleus"/>
    <property type="evidence" value="ECO:0007669"/>
    <property type="project" value="TreeGrafter"/>
</dbReference>
<dbReference type="EMBL" id="VXAW01013528">
    <property type="protein sequence ID" value="NXM09782.1"/>
    <property type="molecule type" value="Genomic_DNA"/>
</dbReference>
<keyword evidence="8 11" id="KW-0067">ATP-binding</keyword>
<dbReference type="CDD" id="cd01490">
    <property type="entry name" value="Ube1_repeat2"/>
    <property type="match status" value="1"/>
</dbReference>
<proteinExistence type="inferred from homology"/>
<reference evidence="16 17" key="1">
    <citation type="submission" date="2019-09" db="EMBL/GenBank/DDBJ databases">
        <title>Bird 10,000 Genomes (B10K) Project - Family phase.</title>
        <authorList>
            <person name="Zhang G."/>
        </authorList>
    </citation>
    <scope>NUCLEOTIDE SEQUENCE [LARGE SCALE GENOMIC DNA]</scope>
    <source>
        <strain evidence="16">B10K-DU-001-37</strain>
        <tissue evidence="16">Muscle</tissue>
    </source>
</reference>
<evidence type="ECO:0000256" key="7">
    <source>
        <dbReference type="ARBA" id="ARBA00022786"/>
    </source>
</evidence>
<dbReference type="InterPro" id="IPR032420">
    <property type="entry name" value="E1_4HB"/>
</dbReference>
<feature type="domain" description="Ubiquitin-activating enzyme E1 FCCH" evidence="14">
    <location>
        <begin position="68"/>
        <end position="136"/>
    </location>
</feature>
<evidence type="ECO:0000256" key="10">
    <source>
        <dbReference type="PROSITE-ProRule" id="PRU10132"/>
    </source>
</evidence>
<dbReference type="Pfam" id="PF16191">
    <property type="entry name" value="E1_4HB"/>
    <property type="match status" value="1"/>
</dbReference>
<evidence type="ECO:0000259" key="13">
    <source>
        <dbReference type="Pfam" id="PF10585"/>
    </source>
</evidence>
<dbReference type="Proteomes" id="UP000537779">
    <property type="component" value="Unassembled WGS sequence"/>
</dbReference>
<evidence type="ECO:0000256" key="3">
    <source>
        <dbReference type="ARBA" id="ARBA00005673"/>
    </source>
</evidence>
<evidence type="ECO:0000313" key="17">
    <source>
        <dbReference type="Proteomes" id="UP000537779"/>
    </source>
</evidence>
<dbReference type="InterPro" id="IPR032418">
    <property type="entry name" value="E1_FCCH"/>
</dbReference>
<evidence type="ECO:0000256" key="11">
    <source>
        <dbReference type="RuleBase" id="RU000519"/>
    </source>
</evidence>
<gene>
    <name evidence="16" type="primary">Uba1_1</name>
    <name evidence="16" type="ORF">TYRSAV_R04276</name>
</gene>
<dbReference type="InterPro" id="IPR042302">
    <property type="entry name" value="E1_FCCH_sf"/>
</dbReference>
<dbReference type="PANTHER" id="PTHR10953:SF4">
    <property type="entry name" value="UBIQUITIN-ACTIVATING ENZYME E1 C-TERMINAL DOMAIN-CONTAINING PROTEIN"/>
    <property type="match status" value="1"/>
</dbReference>
<dbReference type="InterPro" id="IPR033127">
    <property type="entry name" value="UBQ-activ_enz_E1_Cys_AS"/>
</dbReference>
<dbReference type="GO" id="GO:0006511">
    <property type="term" value="P:ubiquitin-dependent protein catabolic process"/>
    <property type="evidence" value="ECO:0007669"/>
    <property type="project" value="TreeGrafter"/>
</dbReference>
<feature type="active site" description="Glycyl thioester intermediate" evidence="10">
    <location>
        <position position="467"/>
    </location>
</feature>
<feature type="non-terminal residue" evidence="16">
    <location>
        <position position="1"/>
    </location>
</feature>
<dbReference type="GO" id="GO:0006974">
    <property type="term" value="P:DNA damage response"/>
    <property type="evidence" value="ECO:0007669"/>
    <property type="project" value="TreeGrafter"/>
</dbReference>
<evidence type="ECO:0000313" key="16">
    <source>
        <dbReference type="EMBL" id="NXM09782.1"/>
    </source>
</evidence>
<dbReference type="FunFam" id="3.40.50.12550:FF:000001">
    <property type="entry name" value="Ubiquitin-activating enzyme E1 1"/>
    <property type="match status" value="1"/>
</dbReference>
<evidence type="ECO:0000256" key="8">
    <source>
        <dbReference type="ARBA" id="ARBA00022840"/>
    </source>
</evidence>